<gene>
    <name evidence="6" type="ORF">SAMN04489834_0767</name>
</gene>
<evidence type="ECO:0000256" key="4">
    <source>
        <dbReference type="SAM" id="Coils"/>
    </source>
</evidence>
<keyword evidence="6" id="KW-0378">Hydrolase</keyword>
<evidence type="ECO:0000313" key="6">
    <source>
        <dbReference type="EMBL" id="SDS05123.1"/>
    </source>
</evidence>
<keyword evidence="6" id="KW-0540">Nuclease</keyword>
<evidence type="ECO:0000259" key="5">
    <source>
        <dbReference type="Pfam" id="PF13476"/>
    </source>
</evidence>
<proteinExistence type="inferred from homology"/>
<evidence type="ECO:0000256" key="3">
    <source>
        <dbReference type="ARBA" id="ARBA00013368"/>
    </source>
</evidence>
<dbReference type="GO" id="GO:0016887">
    <property type="term" value="F:ATP hydrolysis activity"/>
    <property type="evidence" value="ECO:0007669"/>
    <property type="project" value="InterPro"/>
</dbReference>
<evidence type="ECO:0000313" key="7">
    <source>
        <dbReference type="Proteomes" id="UP000181956"/>
    </source>
</evidence>
<comment type="subunit">
    <text evidence="2">Heterodimer of SbcC and SbcD.</text>
</comment>
<accession>A0A1H1P1R2</accession>
<dbReference type="Proteomes" id="UP000181956">
    <property type="component" value="Chromosome I"/>
</dbReference>
<evidence type="ECO:0000256" key="1">
    <source>
        <dbReference type="ARBA" id="ARBA00006930"/>
    </source>
</evidence>
<keyword evidence="4" id="KW-0175">Coiled coil</keyword>
<dbReference type="PANTHER" id="PTHR32114:SF2">
    <property type="entry name" value="ABC TRANSPORTER ABCH.3"/>
    <property type="match status" value="1"/>
</dbReference>
<dbReference type="GO" id="GO:0004527">
    <property type="term" value="F:exonuclease activity"/>
    <property type="evidence" value="ECO:0007669"/>
    <property type="project" value="UniProtKB-KW"/>
</dbReference>
<dbReference type="SUPFAM" id="SSF52540">
    <property type="entry name" value="P-loop containing nucleoside triphosphate hydrolases"/>
    <property type="match status" value="1"/>
</dbReference>
<organism evidence="6 7">
    <name type="scientific">Microterricola viridarii</name>
    <dbReference type="NCBI Taxonomy" id="412690"/>
    <lineage>
        <taxon>Bacteria</taxon>
        <taxon>Bacillati</taxon>
        <taxon>Actinomycetota</taxon>
        <taxon>Actinomycetes</taxon>
        <taxon>Micrococcales</taxon>
        <taxon>Microbacteriaceae</taxon>
        <taxon>Microterricola</taxon>
    </lineage>
</organism>
<dbReference type="InterPro" id="IPR038729">
    <property type="entry name" value="Rad50/SbcC_AAA"/>
</dbReference>
<sequence>MRINKLSVQGFGPYKSLQHVDFDAFADDGIFLMGGKTGAGKSSILDAICFALYDSVPRYDGTKARLRSDHAGPDDPSLVTLEFTAGDTRYRVERAPEFERQKARGTGTTKQKATAELFELRGTEWHGIEAQPREVGPRIAELVGLNKDQFLQVILLAQNRFQQFLLAKSEARQEVLRSLFGTRRFQDYEATLTERRKQLDGELGARRAALEQLVEQASSAARALGVSAEAAAVPESHTAEQLTPWLAALTDDGQLLVRQAMDAAETADAQFAAADAAHDARIALRTAQQRRAAAEARLAELRAATETIDAERAALAAAARADVALGAVTAAERARAALRAAEDAVAQAQSAFVVLPGAPDSTAPAELARLIESATQEQGAVNETLALERELPALHNAQEQHAREHTAAETALAEAVERSTALPALIAADTARLGELRLAAARLDPESAERDRLAATLAQAQRVAALQPELAEARAREFGAGQESTAASARLDRLRARRLSGHAAELALELRFGEPCAVCGAHEHPHPAAASADAVGPDDIAAAEAELAACRAVADTAREAAHALDSELAAATALAGTLPTQLLEAKILLAETSVALAAAAAAESDELAATLGEHHAELATLTAAVAACRETLARAAAASTAARTRSEAAEQRVAEQRAGYVTIAARSEALALTLTAARALAAAQNAVSVAGSAATSADSEQRARLDKQGFESAAAVVAAHLDAERRAELGAGLRAHDDAVAAAKATLAEPELAGLPSEEVELEESEEAVRLARSARDEALARRATLTAHAASLSELVDTVETALAASAELIDRHEVVARLAATVKGDAPNDRRMRLESFVLAAELEEIVAAANARLHQMSGGRYLLEHDDAVGYRSTQSGLGLAILDSHTGAQRPTHSLSGGETFLASLALALGLAEVVTGRAGGITLDTLFIDEGFGSLDAETLEIAMTTLDGLRTGGRTIGLISHVEAMKEQIHASLQVAVSEQGWSTISQEVG</sequence>
<dbReference type="Gene3D" id="3.40.50.300">
    <property type="entry name" value="P-loop containing nucleotide triphosphate hydrolases"/>
    <property type="match status" value="2"/>
</dbReference>
<dbReference type="PANTHER" id="PTHR32114">
    <property type="entry name" value="ABC TRANSPORTER ABCH.3"/>
    <property type="match status" value="1"/>
</dbReference>
<dbReference type="GO" id="GO:0006302">
    <property type="term" value="P:double-strand break repair"/>
    <property type="evidence" value="ECO:0007669"/>
    <property type="project" value="InterPro"/>
</dbReference>
<comment type="similarity">
    <text evidence="1">Belongs to the SMC family. SbcC subfamily.</text>
</comment>
<dbReference type="STRING" id="412690.SAMN04489834_0767"/>
<feature type="coiled-coil region" evidence="4">
    <location>
        <begin position="277"/>
        <end position="351"/>
    </location>
</feature>
<dbReference type="RefSeq" id="WP_083362871.1">
    <property type="nucleotide sequence ID" value="NZ_LT629742.1"/>
</dbReference>
<dbReference type="EMBL" id="LT629742">
    <property type="protein sequence ID" value="SDS05123.1"/>
    <property type="molecule type" value="Genomic_DNA"/>
</dbReference>
<protein>
    <recommendedName>
        <fullName evidence="3">Nuclease SbcCD subunit C</fullName>
    </recommendedName>
</protein>
<reference evidence="7" key="1">
    <citation type="submission" date="2016-10" db="EMBL/GenBank/DDBJ databases">
        <authorList>
            <person name="Varghese N."/>
            <person name="Submissions S."/>
        </authorList>
    </citation>
    <scope>NUCLEOTIDE SEQUENCE [LARGE SCALE GENOMIC DNA]</scope>
    <source>
        <strain evidence="7">DSM 21772</strain>
    </source>
</reference>
<feature type="domain" description="Rad50/SbcC-type AAA" evidence="5">
    <location>
        <begin position="5"/>
        <end position="192"/>
    </location>
</feature>
<dbReference type="OrthoDB" id="9795626at2"/>
<keyword evidence="7" id="KW-1185">Reference proteome</keyword>
<keyword evidence="6" id="KW-0269">Exonuclease</keyword>
<evidence type="ECO:0000256" key="2">
    <source>
        <dbReference type="ARBA" id="ARBA00011322"/>
    </source>
</evidence>
<dbReference type="Pfam" id="PF13476">
    <property type="entry name" value="AAA_23"/>
    <property type="match status" value="1"/>
</dbReference>
<dbReference type="AlphaFoldDB" id="A0A1H1P1R2"/>
<name>A0A1H1P1R2_9MICO</name>
<dbReference type="InterPro" id="IPR027417">
    <property type="entry name" value="P-loop_NTPase"/>
</dbReference>
<dbReference type="Pfam" id="PF13558">
    <property type="entry name" value="SbcC_Walker_B"/>
    <property type="match status" value="1"/>
</dbReference>